<evidence type="ECO:0000256" key="5">
    <source>
        <dbReference type="SAM" id="MobiDB-lite"/>
    </source>
</evidence>
<dbReference type="AlphaFoldDB" id="A0A9P9FS35"/>
<feature type="compositionally biased region" description="Polar residues" evidence="5">
    <location>
        <begin position="40"/>
        <end position="54"/>
    </location>
</feature>
<dbReference type="GO" id="GO:0016020">
    <property type="term" value="C:membrane"/>
    <property type="evidence" value="ECO:0007669"/>
    <property type="project" value="UniProtKB-SubCell"/>
</dbReference>
<dbReference type="InterPro" id="IPR045863">
    <property type="entry name" value="CorA_TM1_TM2"/>
</dbReference>
<keyword evidence="8" id="KW-1185">Reference proteome</keyword>
<proteinExistence type="predicted"/>
<evidence type="ECO:0000256" key="6">
    <source>
        <dbReference type="SAM" id="Phobius"/>
    </source>
</evidence>
<reference evidence="7" key="1">
    <citation type="journal article" date="2021" name="Nat. Commun.">
        <title>Genetic determinants of endophytism in the Arabidopsis root mycobiome.</title>
        <authorList>
            <person name="Mesny F."/>
            <person name="Miyauchi S."/>
            <person name="Thiergart T."/>
            <person name="Pickel B."/>
            <person name="Atanasova L."/>
            <person name="Karlsson M."/>
            <person name="Huettel B."/>
            <person name="Barry K.W."/>
            <person name="Haridas S."/>
            <person name="Chen C."/>
            <person name="Bauer D."/>
            <person name="Andreopoulos W."/>
            <person name="Pangilinan J."/>
            <person name="LaButti K."/>
            <person name="Riley R."/>
            <person name="Lipzen A."/>
            <person name="Clum A."/>
            <person name="Drula E."/>
            <person name="Henrissat B."/>
            <person name="Kohler A."/>
            <person name="Grigoriev I.V."/>
            <person name="Martin F.M."/>
            <person name="Hacquard S."/>
        </authorList>
    </citation>
    <scope>NUCLEOTIDE SEQUENCE</scope>
    <source>
        <strain evidence="7">MPI-CAGE-AT-0147</strain>
    </source>
</reference>
<dbReference type="Proteomes" id="UP000738349">
    <property type="component" value="Unassembled WGS sequence"/>
</dbReference>
<keyword evidence="3 6" id="KW-1133">Transmembrane helix</keyword>
<dbReference type="Gene3D" id="1.20.58.340">
    <property type="entry name" value="Magnesium transport protein CorA, transmembrane region"/>
    <property type="match status" value="1"/>
</dbReference>
<organism evidence="7 8">
    <name type="scientific">Dactylonectria macrodidyma</name>
    <dbReference type="NCBI Taxonomy" id="307937"/>
    <lineage>
        <taxon>Eukaryota</taxon>
        <taxon>Fungi</taxon>
        <taxon>Dikarya</taxon>
        <taxon>Ascomycota</taxon>
        <taxon>Pezizomycotina</taxon>
        <taxon>Sordariomycetes</taxon>
        <taxon>Hypocreomycetidae</taxon>
        <taxon>Hypocreales</taxon>
        <taxon>Nectriaceae</taxon>
        <taxon>Dactylonectria</taxon>
    </lineage>
</organism>
<dbReference type="SUPFAM" id="SSF144083">
    <property type="entry name" value="Magnesium transport protein CorA, transmembrane region"/>
    <property type="match status" value="1"/>
</dbReference>
<feature type="compositionally biased region" description="Low complexity" evidence="5">
    <location>
        <begin position="105"/>
        <end position="122"/>
    </location>
</feature>
<accession>A0A9P9FS35</accession>
<evidence type="ECO:0000256" key="4">
    <source>
        <dbReference type="ARBA" id="ARBA00023136"/>
    </source>
</evidence>
<keyword evidence="2 6" id="KW-0812">Transmembrane</keyword>
<feature type="compositionally biased region" description="Polar residues" evidence="5">
    <location>
        <begin position="72"/>
        <end position="81"/>
    </location>
</feature>
<evidence type="ECO:0000256" key="2">
    <source>
        <dbReference type="ARBA" id="ARBA00022692"/>
    </source>
</evidence>
<protein>
    <submittedName>
        <fullName evidence="7">Uncharacterized protein</fullName>
    </submittedName>
</protein>
<keyword evidence="4 6" id="KW-0472">Membrane</keyword>
<evidence type="ECO:0000313" key="8">
    <source>
        <dbReference type="Proteomes" id="UP000738349"/>
    </source>
</evidence>
<sequence>MRPELVTKWRQALPPPFDRASAAPSTRRRASFVGLRSLPVQEQITNDDSNNGNRLGQGRHKSIDGTFEDSARSTFSTSSGRRNSEAVRAGQAEAAVQKLREWAKSSNASTGSTNTTSSGSGSIDPDVEELAALAARCFPEMQDVPVTITEYSRDSCRVSTYALREVLNSPHLLDRPIRDNHVRWIFAEYYKLGTFWGSDQRCFQWGTDPAIFEVSPVRLLQERLAKLDRASGRLSQSANDIEGYKRIGKYHRQEPGCPEYLGLRTSAAGWIEEEPTSLLIRYLEQNPAILSELSSREDSDLRLGLAYIRARSILMKKAFESKNSYRDVHGMLRHDGDHMLGSWDDHVECLEFHGEHTLLTCGSPRLYKVAAERLARRNDPLRKNPDTALLYYVLARVSIENDEMMQDQPERSLNKLFITLKSKSDISREHVEKLSSLQQVIFDQIEYIEENQRELVIWGIPPFPNHKAHFHHDHSPPASIRRLINQEMRLVDQDFRHTMQHWRALQSKVDRYLDVLIQLRVLDQQDLTVEQSRMAIAQQQIALNEARTLRFQSRSIFIFTAITTIFVPLSFFTSYFSMDVASVINSPYNSKYFWMREGAGSGKRRHSAGRATWGAISELEFGGKGY</sequence>
<evidence type="ECO:0000313" key="7">
    <source>
        <dbReference type="EMBL" id="KAH7171368.1"/>
    </source>
</evidence>
<feature type="region of interest" description="Disordered" evidence="5">
    <location>
        <begin position="1"/>
        <end position="124"/>
    </location>
</feature>
<evidence type="ECO:0000256" key="3">
    <source>
        <dbReference type="ARBA" id="ARBA00022989"/>
    </source>
</evidence>
<evidence type="ECO:0000256" key="1">
    <source>
        <dbReference type="ARBA" id="ARBA00004141"/>
    </source>
</evidence>
<feature type="transmembrane region" description="Helical" evidence="6">
    <location>
        <begin position="556"/>
        <end position="576"/>
    </location>
</feature>
<name>A0A9P9FS35_9HYPO</name>
<comment type="caution">
    <text evidence="7">The sequence shown here is derived from an EMBL/GenBank/DDBJ whole genome shotgun (WGS) entry which is preliminary data.</text>
</comment>
<gene>
    <name evidence="7" type="ORF">EDB81DRAFT_942128</name>
</gene>
<comment type="subcellular location">
    <subcellularLocation>
        <location evidence="1">Membrane</location>
        <topology evidence="1">Multi-pass membrane protein</topology>
    </subcellularLocation>
</comment>
<dbReference type="OrthoDB" id="5430750at2759"/>
<dbReference type="EMBL" id="JAGMUV010000002">
    <property type="protein sequence ID" value="KAH7171368.1"/>
    <property type="molecule type" value="Genomic_DNA"/>
</dbReference>